<keyword evidence="3" id="KW-1185">Reference proteome</keyword>
<dbReference type="RefSeq" id="WP_165815368.1">
    <property type="nucleotide sequence ID" value="NZ_PVXN01000058.1"/>
</dbReference>
<dbReference type="Proteomes" id="UP000239614">
    <property type="component" value="Unassembled WGS sequence"/>
</dbReference>
<dbReference type="InterPro" id="IPR036397">
    <property type="entry name" value="RNaseH_sf"/>
</dbReference>
<dbReference type="GO" id="GO:0004523">
    <property type="term" value="F:RNA-DNA hybrid ribonuclease activity"/>
    <property type="evidence" value="ECO:0007669"/>
    <property type="project" value="InterPro"/>
</dbReference>
<evidence type="ECO:0000313" key="3">
    <source>
        <dbReference type="Proteomes" id="UP000239614"/>
    </source>
</evidence>
<gene>
    <name evidence="2" type="primary">noc_2</name>
    <name evidence="2" type="ORF">CPAL_23440</name>
</gene>
<reference evidence="2 3" key="1">
    <citation type="submission" date="2018-03" db="EMBL/GenBank/DDBJ databases">
        <title>Genome sequence of Clostridium thermopalmarium DSM 5974.</title>
        <authorList>
            <person name="Poehlein A."/>
            <person name="Daniel R."/>
        </authorList>
    </citation>
    <scope>NUCLEOTIDE SEQUENCE [LARGE SCALE GENOMIC DNA]</scope>
    <source>
        <strain evidence="2 3">DSM 5974</strain>
    </source>
</reference>
<dbReference type="Pfam" id="PF00075">
    <property type="entry name" value="RNase_H"/>
    <property type="match status" value="1"/>
</dbReference>
<dbReference type="InterPro" id="IPR002156">
    <property type="entry name" value="RNaseH_domain"/>
</dbReference>
<dbReference type="EMBL" id="PVXN01000058">
    <property type="protein sequence ID" value="PRR70123.1"/>
    <property type="molecule type" value="Genomic_DNA"/>
</dbReference>
<dbReference type="Gene3D" id="3.30.420.10">
    <property type="entry name" value="Ribonuclease H-like superfamily/Ribonuclease H"/>
    <property type="match status" value="1"/>
</dbReference>
<accession>A0A2T0AML6</accession>
<organism evidence="2 3">
    <name type="scientific">Clostridium thermopalmarium DSM 5974</name>
    <dbReference type="NCBI Taxonomy" id="1121340"/>
    <lineage>
        <taxon>Bacteria</taxon>
        <taxon>Bacillati</taxon>
        <taxon>Bacillota</taxon>
        <taxon>Clostridia</taxon>
        <taxon>Eubacteriales</taxon>
        <taxon>Clostridiaceae</taxon>
        <taxon>Clostridium</taxon>
    </lineage>
</organism>
<comment type="caution">
    <text evidence="2">The sequence shown here is derived from an EMBL/GenBank/DDBJ whole genome shotgun (WGS) entry which is preliminary data.</text>
</comment>
<dbReference type="SUPFAM" id="SSF110849">
    <property type="entry name" value="ParB/Sulfiredoxin"/>
    <property type="match status" value="1"/>
</dbReference>
<dbReference type="InterPro" id="IPR012337">
    <property type="entry name" value="RNaseH-like_sf"/>
</dbReference>
<evidence type="ECO:0000313" key="2">
    <source>
        <dbReference type="EMBL" id="PRR70123.1"/>
    </source>
</evidence>
<dbReference type="Gene3D" id="3.90.1530.10">
    <property type="entry name" value="Conserved hypothetical protein from pyrococcus furiosus pfu- 392566-001, ParB domain"/>
    <property type="match status" value="1"/>
</dbReference>
<evidence type="ECO:0000259" key="1">
    <source>
        <dbReference type="PROSITE" id="PS50879"/>
    </source>
</evidence>
<dbReference type="GO" id="GO:0003676">
    <property type="term" value="F:nucleic acid binding"/>
    <property type="evidence" value="ECO:0007669"/>
    <property type="project" value="InterPro"/>
</dbReference>
<dbReference type="SUPFAM" id="SSF53098">
    <property type="entry name" value="Ribonuclease H-like"/>
    <property type="match status" value="1"/>
</dbReference>
<feature type="domain" description="RNase H type-1" evidence="1">
    <location>
        <begin position="1"/>
        <end position="148"/>
    </location>
</feature>
<sequence>MKSRVIIYVDGSYANGTGGWSFIYYCVKKLRKFTVAYGGCPAENNTQMEVIACIKALLNIEFKSNVEHIEIRTDHIGIVKFFEEKWYEKLDNELCGELQTRLLKSALGQWYRLACVVRNIDCKISFKLVDKKRKFYKMVDKYAREGLYNSKTQANCFMKKSIENEFIEVKDKDDKEYVQAPVAWQNTVNSKRWYEGQEVIQIPVKDIILTENDHLNAKRIDLDGILATYNGCKQINIPVAVRAIENNRFALITGFTRYCIAKILDIETIPVVITNLSYNEFKLKYGV</sequence>
<protein>
    <submittedName>
        <fullName evidence="2">Nucleoid occlusion protein</fullName>
    </submittedName>
</protein>
<dbReference type="AlphaFoldDB" id="A0A2T0AML6"/>
<dbReference type="PROSITE" id="PS50879">
    <property type="entry name" value="RNASE_H_1"/>
    <property type="match status" value="1"/>
</dbReference>
<dbReference type="InterPro" id="IPR036086">
    <property type="entry name" value="ParB/Sulfiredoxin_sf"/>
</dbReference>
<name>A0A2T0AML6_9CLOT</name>
<proteinExistence type="predicted"/>